<name>A0ACC2FXB6_DALPE</name>
<organism evidence="1 2">
    <name type="scientific">Dallia pectoralis</name>
    <name type="common">Alaska blackfish</name>
    <dbReference type="NCBI Taxonomy" id="75939"/>
    <lineage>
        <taxon>Eukaryota</taxon>
        <taxon>Metazoa</taxon>
        <taxon>Chordata</taxon>
        <taxon>Craniata</taxon>
        <taxon>Vertebrata</taxon>
        <taxon>Euteleostomi</taxon>
        <taxon>Actinopterygii</taxon>
        <taxon>Neopterygii</taxon>
        <taxon>Teleostei</taxon>
        <taxon>Protacanthopterygii</taxon>
        <taxon>Esociformes</taxon>
        <taxon>Umbridae</taxon>
        <taxon>Dallia</taxon>
    </lineage>
</organism>
<accession>A0ACC2FXB6</accession>
<reference evidence="1" key="1">
    <citation type="submission" date="2021-05" db="EMBL/GenBank/DDBJ databases">
        <authorList>
            <person name="Pan Q."/>
            <person name="Jouanno E."/>
            <person name="Zahm M."/>
            <person name="Klopp C."/>
            <person name="Cabau C."/>
            <person name="Louis A."/>
            <person name="Berthelot C."/>
            <person name="Parey E."/>
            <person name="Roest Crollius H."/>
            <person name="Montfort J."/>
            <person name="Robinson-Rechavi M."/>
            <person name="Bouchez O."/>
            <person name="Lampietro C."/>
            <person name="Lopez Roques C."/>
            <person name="Donnadieu C."/>
            <person name="Postlethwait J."/>
            <person name="Bobe J."/>
            <person name="Dillon D."/>
            <person name="Chandos A."/>
            <person name="von Hippel F."/>
            <person name="Guiguen Y."/>
        </authorList>
    </citation>
    <scope>NUCLEOTIDE SEQUENCE</scope>
    <source>
        <strain evidence="1">YG-Jan2019</strain>
    </source>
</reference>
<evidence type="ECO:0000313" key="2">
    <source>
        <dbReference type="Proteomes" id="UP001157502"/>
    </source>
</evidence>
<sequence length="1798" mass="198388">MWILAVIFFQCILNVFSEDLRSSLYFVNASVQEVVFASTTGTLVPCPAAGGPLASLRWYLATGEEIYDVPVIRHVHSNGTLQIYHFNPSSFSNLIHDNTYYCTAENPSGKIRSQDVHIKAVLRELYTVRVEDQKAMRGNVAVFKCIVPASVEAYITVVSWEKNTLSINVQTPRFLNTSTGALYILDVQNEDGLYNYRCMTRHRYTGETRQSNSARLFVSDPSNSAPAILDGFERREVMASHRVELPCKASGHPAPKYRWLKDNRPLEPDRPASIRPMKNLTAIAGRDTDIHCRVIGYPYYSIKWHKDANLLPYNHRQRAFENNGTLRLYDVQKDVDEGEYTCSVLVSPSLSTSQSVHVSVKVPPTIHPFEVSRFSIGQRVFIPCVVMSGDQPVVITWQKDGRPIPASLGVTIDNIDFTSSLRISNLSLQHNGNYKCIARNLAATVEHQSQLIVRVPPKFVVQPKDQDGIYGKAVILNCSAEGYPVPTIVWKYSKGAGVPQFQPIALNSGFRIQVLVSGSLLIKHLLEEDSGYYLCMVSNDVGADKSKSMYLNVKIPAMITSYPNTTLATQGSEKKMSCTAHGEKPIMVRWEKEERIINPESSHRYVVTVKEVAEEVISTLQILPTVREDSGFFSCHAINSYGEDRGIIQLTVQEPPDPPEVEIREVKDRTIALRWTMGFDGNSPITGFDIECKNKSGSWEKAQRTKDVSPQLNQATIIDLHPSSTYNIRMFAKNHIGKSEASNELTITTDEAAPDGPPQDVMLDPLSSLSIRVSWRAPKKAVQNGAIRGYQVGYREFSAGGNYQFNVITMETTGETDHSESVTLDNLKKFTQYGVVVQASNSAGTGPSSQEVIATTLEDVPSRPPENVQATAASPEIISLSWLTPPKDALNGVLLGFRIIYWANLPDGELGEIRNVTSSKPSLELDGLEKYTNYSIQVLTFTRAGDGVRSEQIFTRTKEDVPGPPAGLKAAAASNSVVFVSWLPPLKLNGIIRKYTVFCSNPHPTVSSEFEAAPDVFFYRIPNLSRTRQYSIWVVAVTAAGRGNASDIITVKPLAEAPAQILTFNGTVTTPWIRDITLPCKAVGDPAPTIKWLKETNGSPAPAVIDSRRIVQGNGSLVIRTVKAEDSGNYTCVASNSFGPDKIILNLQVQVPPDQPRLTVTKTTITSITLSWIPGDNGGSSIRGYILQYSEDNSEQWGNFAISPSERSYRLENLKCGTWYKFTLTAQNAVGPGRISEIIEAKTHGKEPQYSKEQELFTSINTTRVRLNLIGWNNGGCPITSFTLEYRPVESPTWTTAQRTSLTKSYILYDLAEATWYELQMKVFNSAGSAEKRVKFATLSYDGSTIAPLVKAPTVSAGSTSSNEGLKMVTVISCVLVGIVLVFVLLLVLRRRRREQRLKRLRDAKSLAEMLMSKNTRPADTINKQQTLRMHIDIPRAQLLIEERDTMETVDDRSTVLLTDNDFGETQKQKSSTVTHTVHYQSLSQATGPLVDVSDARPGTNPTARRTAKAGPAARNRYASQWTLNRPHPPVSAHTLSTDWRLPTPRVAGSVDKESDSYSVSPSQDTDRARSSMVSTESASSTYEELARAYEHAKMEEQLRHAKFTITECFISDTSSEQMTAGTNDYTDSLTSSTPSESGICRFTASPPKPQDVSRVMNMAAPKAHRPGGELVHLPPYLRMDFLLNRGMSCSGTGGRSGAGGEGAVGQACLEPQKSRSLKRPSRMAPPTPTEAPQASSRASSRDPVAQWQPGSAVTLPHREGSELAQAAKLSTSQESLLDSRGHLKQTNNPYAKSYTLV</sequence>
<keyword evidence="2" id="KW-1185">Reference proteome</keyword>
<protein>
    <submittedName>
        <fullName evidence="1">Uncharacterized protein</fullName>
    </submittedName>
</protein>
<dbReference type="EMBL" id="CM055747">
    <property type="protein sequence ID" value="KAJ7996069.1"/>
    <property type="molecule type" value="Genomic_DNA"/>
</dbReference>
<dbReference type="Proteomes" id="UP001157502">
    <property type="component" value="Chromosome 20"/>
</dbReference>
<gene>
    <name evidence="1" type="ORF">DPEC_G00233250</name>
</gene>
<proteinExistence type="predicted"/>
<comment type="caution">
    <text evidence="1">The sequence shown here is derived from an EMBL/GenBank/DDBJ whole genome shotgun (WGS) entry which is preliminary data.</text>
</comment>
<evidence type="ECO:0000313" key="1">
    <source>
        <dbReference type="EMBL" id="KAJ7996069.1"/>
    </source>
</evidence>